<dbReference type="InterPro" id="IPR032710">
    <property type="entry name" value="NTF2-like_dom_sf"/>
</dbReference>
<protein>
    <submittedName>
        <fullName evidence="2">Uncharacterized protein (TIGR02246 family)</fullName>
    </submittedName>
</protein>
<name>A0A2T6AGL4_9FLAO</name>
<gene>
    <name evidence="2" type="ORF">C8P64_1486</name>
</gene>
<dbReference type="AlphaFoldDB" id="A0A2T6AGL4"/>
<evidence type="ECO:0000313" key="2">
    <source>
        <dbReference type="EMBL" id="PTX42963.1"/>
    </source>
</evidence>
<dbReference type="Proteomes" id="UP000244174">
    <property type="component" value="Unassembled WGS sequence"/>
</dbReference>
<dbReference type="Gene3D" id="3.10.450.50">
    <property type="match status" value="1"/>
</dbReference>
<dbReference type="PROSITE" id="PS51257">
    <property type="entry name" value="PROKAR_LIPOPROTEIN"/>
    <property type="match status" value="1"/>
</dbReference>
<dbReference type="RefSeq" id="WP_108171432.1">
    <property type="nucleotide sequence ID" value="NZ_QBKQ01000002.1"/>
</dbReference>
<accession>A0A2T6AGL4</accession>
<dbReference type="InterPro" id="IPR037401">
    <property type="entry name" value="SnoaL-like"/>
</dbReference>
<evidence type="ECO:0000259" key="1">
    <source>
        <dbReference type="Pfam" id="PF12680"/>
    </source>
</evidence>
<comment type="caution">
    <text evidence="2">The sequence shown here is derived from an EMBL/GenBank/DDBJ whole genome shotgun (WGS) entry which is preliminary data.</text>
</comment>
<proteinExistence type="predicted"/>
<evidence type="ECO:0000313" key="3">
    <source>
        <dbReference type="Proteomes" id="UP000244174"/>
    </source>
</evidence>
<dbReference type="OrthoDB" id="125994at2"/>
<feature type="domain" description="SnoaL-like" evidence="1">
    <location>
        <begin position="51"/>
        <end position="149"/>
    </location>
</feature>
<dbReference type="EMBL" id="QBKQ01000002">
    <property type="protein sequence ID" value="PTX42963.1"/>
    <property type="molecule type" value="Genomic_DNA"/>
</dbReference>
<reference evidence="2 3" key="1">
    <citation type="submission" date="2018-04" db="EMBL/GenBank/DDBJ databases">
        <title>Genomic Encyclopedia of Archaeal and Bacterial Type Strains, Phase II (KMG-II): from individual species to whole genera.</title>
        <authorList>
            <person name="Goeker M."/>
        </authorList>
    </citation>
    <scope>NUCLEOTIDE SEQUENCE [LARGE SCALE GENOMIC DNA]</scope>
    <source>
        <strain evidence="2 3">DSM 23082</strain>
    </source>
</reference>
<dbReference type="SUPFAM" id="SSF54427">
    <property type="entry name" value="NTF2-like"/>
    <property type="match status" value="1"/>
</dbReference>
<sequence length="171" mass="19590">MKCKFFLFIALVFLGLSCKEKSDKPDKPDSFQNNIPVRTAEEQSLIEFGKDYTRAWNSQKPENVALFYAENGALIVNSGDPLEGRQEITEFTRGFMEAFPDMELTMDSLVMKPNETFYYWNFKGTNSGPEGTGNKVNFSGLERWTFNDNNLIKVSNGSFDEEEYNRQVKGL</sequence>
<organism evidence="2 3">
    <name type="scientific">Christiangramia gaetbulicola</name>
    <dbReference type="NCBI Taxonomy" id="703340"/>
    <lineage>
        <taxon>Bacteria</taxon>
        <taxon>Pseudomonadati</taxon>
        <taxon>Bacteroidota</taxon>
        <taxon>Flavobacteriia</taxon>
        <taxon>Flavobacteriales</taxon>
        <taxon>Flavobacteriaceae</taxon>
        <taxon>Christiangramia</taxon>
    </lineage>
</organism>
<dbReference type="Pfam" id="PF12680">
    <property type="entry name" value="SnoaL_2"/>
    <property type="match status" value="1"/>
</dbReference>
<keyword evidence="3" id="KW-1185">Reference proteome</keyword>